<keyword evidence="11" id="KW-1185">Reference proteome</keyword>
<dbReference type="PROSITE" id="PS50146">
    <property type="entry name" value="DAGK"/>
    <property type="match status" value="1"/>
</dbReference>
<dbReference type="PANTHER" id="PTHR12358:SF54">
    <property type="entry name" value="SPHINGOSINE KINASE RELATED PROTEIN"/>
    <property type="match status" value="1"/>
</dbReference>
<dbReference type="Pfam" id="PF00781">
    <property type="entry name" value="DAGK_cat"/>
    <property type="match status" value="1"/>
</dbReference>
<dbReference type="Gene3D" id="2.60.200.40">
    <property type="match status" value="1"/>
</dbReference>
<dbReference type="InterPro" id="IPR017438">
    <property type="entry name" value="ATP-NAD_kinase_N"/>
</dbReference>
<dbReference type="EMBL" id="BAABLV010000018">
    <property type="protein sequence ID" value="GAA4895491.1"/>
    <property type="molecule type" value="Genomic_DNA"/>
</dbReference>
<evidence type="ECO:0000256" key="1">
    <source>
        <dbReference type="ARBA" id="ARBA00001946"/>
    </source>
</evidence>
<dbReference type="SMART" id="SM00046">
    <property type="entry name" value="DAGKc"/>
    <property type="match status" value="1"/>
</dbReference>
<keyword evidence="6" id="KW-0067">ATP-binding</keyword>
<comment type="similarity">
    <text evidence="2">Belongs to the diacylglycerol/lipid kinase family.</text>
</comment>
<dbReference type="InterPro" id="IPR045540">
    <property type="entry name" value="YegS/DAGK_C"/>
</dbReference>
<dbReference type="InterPro" id="IPR050187">
    <property type="entry name" value="Lipid_Phosphate_FormReg"/>
</dbReference>
<keyword evidence="7" id="KW-0443">Lipid metabolism</keyword>
<dbReference type="InterPro" id="IPR001206">
    <property type="entry name" value="Diacylglycerol_kinase_cat_dom"/>
</dbReference>
<reference evidence="11" key="1">
    <citation type="journal article" date="2019" name="Int. J. Syst. Evol. Microbiol.">
        <title>The Global Catalogue of Microorganisms (GCM) 10K type strain sequencing project: providing services to taxonomists for standard genome sequencing and annotation.</title>
        <authorList>
            <consortium name="The Broad Institute Genomics Platform"/>
            <consortium name="The Broad Institute Genome Sequencing Center for Infectious Disease"/>
            <person name="Wu L."/>
            <person name="Ma J."/>
        </authorList>
    </citation>
    <scope>NUCLEOTIDE SEQUENCE [LARGE SCALE GENOMIC DNA]</scope>
    <source>
        <strain evidence="11">JCM 19125</strain>
    </source>
</reference>
<evidence type="ECO:0000256" key="5">
    <source>
        <dbReference type="ARBA" id="ARBA00022777"/>
    </source>
</evidence>
<dbReference type="InterPro" id="IPR016064">
    <property type="entry name" value="NAD/diacylglycerol_kinase_sf"/>
</dbReference>
<protein>
    <submittedName>
        <fullName evidence="10">Diacylglycerol kinase family protein</fullName>
    </submittedName>
</protein>
<dbReference type="PANTHER" id="PTHR12358">
    <property type="entry name" value="SPHINGOSINE KINASE"/>
    <property type="match status" value="1"/>
</dbReference>
<evidence type="ECO:0000256" key="3">
    <source>
        <dbReference type="ARBA" id="ARBA00022679"/>
    </source>
</evidence>
<gene>
    <name evidence="10" type="ORF">GCM10025789_11260</name>
</gene>
<evidence type="ECO:0000313" key="11">
    <source>
        <dbReference type="Proteomes" id="UP001501521"/>
    </source>
</evidence>
<keyword evidence="3" id="KW-0808">Transferase</keyword>
<dbReference type="Gene3D" id="3.40.50.10330">
    <property type="entry name" value="Probable inorganic polyphosphate/atp-NAD kinase, domain 1"/>
    <property type="match status" value="1"/>
</dbReference>
<keyword evidence="5 10" id="KW-0418">Kinase</keyword>
<evidence type="ECO:0000256" key="8">
    <source>
        <dbReference type="ARBA" id="ARBA00023264"/>
    </source>
</evidence>
<dbReference type="GO" id="GO:0016301">
    <property type="term" value="F:kinase activity"/>
    <property type="evidence" value="ECO:0007669"/>
    <property type="project" value="UniProtKB-KW"/>
</dbReference>
<dbReference type="Pfam" id="PF19279">
    <property type="entry name" value="YegS_C"/>
    <property type="match status" value="1"/>
</dbReference>
<comment type="cofactor">
    <cofactor evidence="1">
        <name>Mg(2+)</name>
        <dbReference type="ChEBI" id="CHEBI:18420"/>
    </cofactor>
</comment>
<proteinExistence type="inferred from homology"/>
<evidence type="ECO:0000256" key="4">
    <source>
        <dbReference type="ARBA" id="ARBA00022741"/>
    </source>
</evidence>
<organism evidence="10 11">
    <name type="scientific">Tessaracoccus lubricantis</name>
    <dbReference type="NCBI Taxonomy" id="545543"/>
    <lineage>
        <taxon>Bacteria</taxon>
        <taxon>Bacillati</taxon>
        <taxon>Actinomycetota</taxon>
        <taxon>Actinomycetes</taxon>
        <taxon>Propionibacteriales</taxon>
        <taxon>Propionibacteriaceae</taxon>
        <taxon>Tessaracoccus</taxon>
    </lineage>
</organism>
<keyword evidence="4" id="KW-0547">Nucleotide-binding</keyword>
<accession>A0ABP9F8N6</accession>
<evidence type="ECO:0000256" key="6">
    <source>
        <dbReference type="ARBA" id="ARBA00022840"/>
    </source>
</evidence>
<evidence type="ECO:0000256" key="7">
    <source>
        <dbReference type="ARBA" id="ARBA00023209"/>
    </source>
</evidence>
<keyword evidence="7" id="KW-0594">Phospholipid biosynthesis</keyword>
<sequence>MRVAVIANPATIGDEERFRATIDGELGARGLPEARYLLTTVEDPGAGQARAALEDGADRVLVAGGDGTVRMVLGALRRTGLPVGLLPSGTGNLLARNLRLPLRLRPALVKGLFGRPRQFDLVRCTDLDTERQGYAAVMAGLGADAAVVAGADARLKRFGQLGYVLAGLRHVHARPVASRVAVDGEVLARDASLVTVGNLGELRAGVRLLPHADGSDGVLNLLVASPRHTGDVLRMMAGVLLRADREPFIDRRAGRDIVVDCAQPVPWHVDGDVLGSVRRVRFEVLPGVARVVSA</sequence>
<dbReference type="Proteomes" id="UP001501521">
    <property type="component" value="Unassembled WGS sequence"/>
</dbReference>
<dbReference type="SUPFAM" id="SSF111331">
    <property type="entry name" value="NAD kinase/diacylglycerol kinase-like"/>
    <property type="match status" value="1"/>
</dbReference>
<feature type="domain" description="DAGKc" evidence="9">
    <location>
        <begin position="49"/>
        <end position="129"/>
    </location>
</feature>
<evidence type="ECO:0000256" key="2">
    <source>
        <dbReference type="ARBA" id="ARBA00005983"/>
    </source>
</evidence>
<evidence type="ECO:0000313" key="10">
    <source>
        <dbReference type="EMBL" id="GAA4895491.1"/>
    </source>
</evidence>
<keyword evidence="8" id="KW-1208">Phospholipid metabolism</keyword>
<keyword evidence="7" id="KW-0444">Lipid biosynthesis</keyword>
<name>A0ABP9F8N6_9ACTN</name>
<comment type="caution">
    <text evidence="10">The sequence shown here is derived from an EMBL/GenBank/DDBJ whole genome shotgun (WGS) entry which is preliminary data.</text>
</comment>
<evidence type="ECO:0000259" key="9">
    <source>
        <dbReference type="PROSITE" id="PS50146"/>
    </source>
</evidence>